<protein>
    <submittedName>
        <fullName evidence="1">Uncharacterized protein</fullName>
    </submittedName>
</protein>
<name>A0A840ECC5_9BACT</name>
<comment type="caution">
    <text evidence="1">The sequence shown here is derived from an EMBL/GenBank/DDBJ whole genome shotgun (WGS) entry which is preliminary data.</text>
</comment>
<gene>
    <name evidence="1" type="ORF">GGR28_003774</name>
</gene>
<reference evidence="1 2" key="1">
    <citation type="submission" date="2020-08" db="EMBL/GenBank/DDBJ databases">
        <title>Genomic Encyclopedia of Type Strains, Phase IV (KMG-IV): sequencing the most valuable type-strain genomes for metagenomic binning, comparative biology and taxonomic classification.</title>
        <authorList>
            <person name="Goeker M."/>
        </authorList>
    </citation>
    <scope>NUCLEOTIDE SEQUENCE [LARGE SCALE GENOMIC DNA]</scope>
    <source>
        <strain evidence="1 2">DSM 105137</strain>
    </source>
</reference>
<dbReference type="RefSeq" id="WP_183497353.1">
    <property type="nucleotide sequence ID" value="NZ_JACIFF010000015.1"/>
</dbReference>
<dbReference type="AlphaFoldDB" id="A0A840ECC5"/>
<proteinExistence type="predicted"/>
<organism evidence="1 2">
    <name type="scientific">Neolewinella aquimaris</name>
    <dbReference type="NCBI Taxonomy" id="1835722"/>
    <lineage>
        <taxon>Bacteria</taxon>
        <taxon>Pseudomonadati</taxon>
        <taxon>Bacteroidota</taxon>
        <taxon>Saprospiria</taxon>
        <taxon>Saprospirales</taxon>
        <taxon>Lewinellaceae</taxon>
        <taxon>Neolewinella</taxon>
    </lineage>
</organism>
<evidence type="ECO:0000313" key="1">
    <source>
        <dbReference type="EMBL" id="MBB4081127.1"/>
    </source>
</evidence>
<evidence type="ECO:0000313" key="2">
    <source>
        <dbReference type="Proteomes" id="UP000576209"/>
    </source>
</evidence>
<keyword evidence="2" id="KW-1185">Reference proteome</keyword>
<dbReference type="EMBL" id="JACIFF010000015">
    <property type="protein sequence ID" value="MBB4081127.1"/>
    <property type="molecule type" value="Genomic_DNA"/>
</dbReference>
<dbReference type="Proteomes" id="UP000576209">
    <property type="component" value="Unassembled WGS sequence"/>
</dbReference>
<sequence>MVDLQDSLNLYCPEVRYHRVFRDDVLNIFESNLKDECLRTYGGFEKIVSKLLSSESVKLCWYISKRTSPNAAAGLIPNSRIGIIRINAGLILRSKNLFLDLTCDDNSRWVGERLDRLSRLFEGDFKGLLFDLAMIFSFYHELAHINQKLNNKLYEKLSSTKPHNLTDREKRILNYLEYDADIYASLTVTDHLIHNYFDRINYSLITEELMGDSIALLCLPIYISMSQFRDFDQGIYQFGDSHPHPRMRLLVSTYHSISQCVDYVMVKNINFEIDPLPVFKSMIELSKVLYHDNLTLMDSLLKEIDSTESFDIENFLNDILRIVNNNKDFATSMRHELALSQRSSHN</sequence>
<accession>A0A840ECC5</accession>